<keyword evidence="5 7" id="KW-0472">Membrane</keyword>
<evidence type="ECO:0000256" key="4">
    <source>
        <dbReference type="ARBA" id="ARBA00022989"/>
    </source>
</evidence>
<dbReference type="GO" id="GO:0005783">
    <property type="term" value="C:endoplasmic reticulum"/>
    <property type="evidence" value="ECO:0007669"/>
    <property type="project" value="TreeGrafter"/>
</dbReference>
<dbReference type="PANTHER" id="PTHR10926">
    <property type="entry name" value="CELL CYCLE CONTROL PROTEIN 50"/>
    <property type="match status" value="1"/>
</dbReference>
<evidence type="ECO:0000256" key="3">
    <source>
        <dbReference type="ARBA" id="ARBA00022692"/>
    </source>
</evidence>
<organism evidence="8">
    <name type="scientific">Schistosoma curassoni</name>
    <dbReference type="NCBI Taxonomy" id="6186"/>
    <lineage>
        <taxon>Eukaryota</taxon>
        <taxon>Metazoa</taxon>
        <taxon>Spiralia</taxon>
        <taxon>Lophotrochozoa</taxon>
        <taxon>Platyhelminthes</taxon>
        <taxon>Trematoda</taxon>
        <taxon>Digenea</taxon>
        <taxon>Strigeidida</taxon>
        <taxon>Schistosomatoidea</taxon>
        <taxon>Schistosomatidae</taxon>
        <taxon>Schistosoma</taxon>
    </lineage>
</organism>
<dbReference type="AlphaFoldDB" id="A0A183KZN3"/>
<dbReference type="InterPro" id="IPR005045">
    <property type="entry name" value="CDC50/LEM3_fam"/>
</dbReference>
<dbReference type="GO" id="GO:0005886">
    <property type="term" value="C:plasma membrane"/>
    <property type="evidence" value="ECO:0007669"/>
    <property type="project" value="TreeGrafter"/>
</dbReference>
<dbReference type="GO" id="GO:0005794">
    <property type="term" value="C:Golgi apparatus"/>
    <property type="evidence" value="ECO:0007669"/>
    <property type="project" value="TreeGrafter"/>
</dbReference>
<protein>
    <submittedName>
        <fullName evidence="8">Cytochrome c oxidase subunit 1</fullName>
    </submittedName>
</protein>
<accession>A0A183KZN3</accession>
<comment type="subcellular location">
    <subcellularLocation>
        <location evidence="1">Membrane</location>
        <topology evidence="1">Multi-pass membrane protein</topology>
    </subcellularLocation>
</comment>
<dbReference type="PANTHER" id="PTHR10926:SF0">
    <property type="entry name" value="CDC50, ISOFORM A"/>
    <property type="match status" value="1"/>
</dbReference>
<evidence type="ECO:0000256" key="7">
    <source>
        <dbReference type="SAM" id="Phobius"/>
    </source>
</evidence>
<dbReference type="Pfam" id="PF03381">
    <property type="entry name" value="CDC50"/>
    <property type="match status" value="1"/>
</dbReference>
<name>A0A183KZN3_9TREM</name>
<reference evidence="8" key="1">
    <citation type="submission" date="2016-06" db="UniProtKB">
        <authorList>
            <consortium name="WormBaseParasite"/>
        </authorList>
    </citation>
    <scope>IDENTIFICATION</scope>
</reference>
<evidence type="ECO:0000313" key="8">
    <source>
        <dbReference type="WBParaSite" id="SCUD_0002053301-mRNA-1"/>
    </source>
</evidence>
<comment type="similarity">
    <text evidence="2">Belongs to the CDC50/LEM3 family.</text>
</comment>
<keyword evidence="4 7" id="KW-1133">Transmembrane helix</keyword>
<proteinExistence type="inferred from homology"/>
<dbReference type="STRING" id="6186.A0A183KZN3"/>
<dbReference type="WBParaSite" id="SCUD_0002053301-mRNA-1">
    <property type="protein sequence ID" value="SCUD_0002053301-mRNA-1"/>
    <property type="gene ID" value="SCUD_0002053301"/>
</dbReference>
<evidence type="ECO:0000256" key="2">
    <source>
        <dbReference type="ARBA" id="ARBA00009457"/>
    </source>
</evidence>
<feature type="transmembrane region" description="Helical" evidence="7">
    <location>
        <begin position="40"/>
        <end position="65"/>
    </location>
</feature>
<evidence type="ECO:0000256" key="6">
    <source>
        <dbReference type="SAM" id="MobiDB-lite"/>
    </source>
</evidence>
<evidence type="ECO:0000256" key="5">
    <source>
        <dbReference type="ARBA" id="ARBA00023136"/>
    </source>
</evidence>
<evidence type="ECO:0000256" key="1">
    <source>
        <dbReference type="ARBA" id="ARBA00004141"/>
    </source>
</evidence>
<feature type="region of interest" description="Disordered" evidence="6">
    <location>
        <begin position="68"/>
        <end position="90"/>
    </location>
</feature>
<keyword evidence="3 7" id="KW-0812">Transmembrane</keyword>
<sequence>LISSLYFIFSFSVYPVTSFGGRKTFILANASWLGGKNPTLGIICLITGSIHICLGIAFLIVHFVYGKRSDPEGSRTTSGDAVLWKPITND</sequence>